<organism evidence="1">
    <name type="scientific">Pinus taeda</name>
    <name type="common">Loblolly pine</name>
    <dbReference type="NCBI Taxonomy" id="3352"/>
    <lineage>
        <taxon>Eukaryota</taxon>
        <taxon>Viridiplantae</taxon>
        <taxon>Streptophyta</taxon>
        <taxon>Embryophyta</taxon>
        <taxon>Tracheophyta</taxon>
        <taxon>Spermatophyta</taxon>
        <taxon>Pinopsida</taxon>
        <taxon>Pinidae</taxon>
        <taxon>Conifers I</taxon>
        <taxon>Pinales</taxon>
        <taxon>Pinaceae</taxon>
        <taxon>Pinus</taxon>
        <taxon>Pinus subgen. Pinus</taxon>
    </lineage>
</organism>
<protein>
    <submittedName>
        <fullName evidence="1">Chitinase homolog LP6 (lp6) protein</fullName>
    </submittedName>
</protein>
<dbReference type="AlphaFoldDB" id="V9GZU3"/>
<accession>V9GZU3</accession>
<dbReference type="EMBL" id="U31309">
    <property type="protein sequence ID" value="AAA75098.1"/>
    <property type="molecule type" value="mRNA"/>
</dbReference>
<sequence>MLWFDLTIWKSGAITKVCPV</sequence>
<evidence type="ECO:0000313" key="1">
    <source>
        <dbReference type="EMBL" id="AAA75098.1"/>
    </source>
</evidence>
<proteinExistence type="evidence at transcript level"/>
<reference evidence="1" key="1">
    <citation type="submission" date="1995-07" db="EMBL/GenBank/DDBJ databases">
        <title>Cloning of a chitinase homolog which lacks chitin binding sites and is down-regulated by water stress and wounding.</title>
        <authorList>
            <person name="Chang S."/>
            <person name="Puryea J."/>
            <person name="Funkhouser E.A."/>
            <person name="Newton R.J."/>
            <person name="Cairney J."/>
        </authorList>
    </citation>
    <scope>NUCLEOTIDE SEQUENCE</scope>
    <source>
        <strain evidence="1">S6PT2xs6PT3</strain>
    </source>
</reference>
<name>V9GZU3_PINTA</name>